<accession>A0A6P4YGF8</accession>
<evidence type="ECO:0000313" key="2">
    <source>
        <dbReference type="RefSeq" id="XP_019623523.1"/>
    </source>
</evidence>
<evidence type="ECO:0000313" key="1">
    <source>
        <dbReference type="Proteomes" id="UP000515135"/>
    </source>
</evidence>
<dbReference type="PANTHER" id="PTHR47510:SF3">
    <property type="entry name" value="ENDO_EXONUCLEASE_PHOSPHATASE DOMAIN-CONTAINING PROTEIN"/>
    <property type="match status" value="1"/>
</dbReference>
<dbReference type="KEGG" id="bbel:109469446"/>
<dbReference type="GeneID" id="109469446"/>
<dbReference type="PANTHER" id="PTHR47510">
    <property type="entry name" value="REVERSE TRANSCRIPTASE DOMAIN-CONTAINING PROTEIN"/>
    <property type="match status" value="1"/>
</dbReference>
<proteinExistence type="predicted"/>
<organism evidence="1 2">
    <name type="scientific">Branchiostoma belcheri</name>
    <name type="common">Amphioxus</name>
    <dbReference type="NCBI Taxonomy" id="7741"/>
    <lineage>
        <taxon>Eukaryota</taxon>
        <taxon>Metazoa</taxon>
        <taxon>Chordata</taxon>
        <taxon>Cephalochordata</taxon>
        <taxon>Leptocardii</taxon>
        <taxon>Amphioxiformes</taxon>
        <taxon>Branchiostomatidae</taxon>
        <taxon>Branchiostoma</taxon>
    </lineage>
</organism>
<dbReference type="SUPFAM" id="SSF56672">
    <property type="entry name" value="DNA/RNA polymerases"/>
    <property type="match status" value="1"/>
</dbReference>
<gene>
    <name evidence="2" type="primary">LOC109469446</name>
</gene>
<name>A0A6P4YGF8_BRABE</name>
<dbReference type="AlphaFoldDB" id="A0A6P4YGF8"/>
<dbReference type="OrthoDB" id="407509at2759"/>
<dbReference type="RefSeq" id="XP_019623523.1">
    <property type="nucleotide sequence ID" value="XM_019767964.1"/>
</dbReference>
<sequence length="334" mass="37533">MLESGVQVAKQSSVKLPRRVIKYSKKTDFGVALATQNWSAVFESSSVDEKVAMFYSILMSLVDSHFPVRIKTVLTNDKIWITQRVHSVIASRQAEFKRHGKSPLWRSLRNRAKTVVRQAKNWHYRNHIQHLKSESPHKWWSCINKELGRSHATSTRVTTHEQGDGQAAEKISQHFAEAWCQSQCLHMFPLPLTAPGPDLCTIGEVKVLLKAINTRKSCGPDNLPNWVLKEFAEDLAPVITHVFNASYSEGTVPVIWKSANVVPVPKSAGSSDVSNMRPVSLLSVLAKLLEKCVLKRLLPSLRTVIKDQYAYMQGSSTTIALVRMVHTWLTALDS</sequence>
<keyword evidence="1" id="KW-1185">Reference proteome</keyword>
<dbReference type="Proteomes" id="UP000515135">
    <property type="component" value="Unplaced"/>
</dbReference>
<reference evidence="2" key="1">
    <citation type="submission" date="2025-08" db="UniProtKB">
        <authorList>
            <consortium name="RefSeq"/>
        </authorList>
    </citation>
    <scope>IDENTIFICATION</scope>
    <source>
        <tissue evidence="2">Gonad</tissue>
    </source>
</reference>
<protein>
    <submittedName>
        <fullName evidence="2">Uncharacterized protein LOC109469446</fullName>
    </submittedName>
</protein>
<dbReference type="InterPro" id="IPR043502">
    <property type="entry name" value="DNA/RNA_pol_sf"/>
</dbReference>